<keyword evidence="2 7" id="KW-0349">Heme</keyword>
<accession>A0A7W6CHK8</accession>
<reference evidence="9 10" key="1">
    <citation type="submission" date="2020-08" db="EMBL/GenBank/DDBJ databases">
        <title>Genomic Encyclopedia of Type Strains, Phase IV (KMG-IV): sequencing the most valuable type-strain genomes for metagenomic binning, comparative biology and taxonomic classification.</title>
        <authorList>
            <person name="Goeker M."/>
        </authorList>
    </citation>
    <scope>NUCLEOTIDE SEQUENCE [LARGE SCALE GENOMIC DNA]</scope>
    <source>
        <strain evidence="9 10">DSM 27057</strain>
    </source>
</reference>
<evidence type="ECO:0000256" key="5">
    <source>
        <dbReference type="ARBA" id="ARBA00023004"/>
    </source>
</evidence>
<evidence type="ECO:0000256" key="4">
    <source>
        <dbReference type="ARBA" id="ARBA00023002"/>
    </source>
</evidence>
<keyword evidence="10" id="KW-1185">Reference proteome</keyword>
<evidence type="ECO:0000256" key="8">
    <source>
        <dbReference type="RuleBase" id="RU000461"/>
    </source>
</evidence>
<sequence>MTERPFTPPYPAPLAKKPGLLRRFYLGWWKSWLDMLHGRAYTMKLGVTQLPAGRAFMVNDMALVGRVLGDATQFPKHRMVHDMLAPMIGNSVFVSNGEEWAHQRAMINPAFVHTNLKRAFPLMAAATRDMIGRMRGQADAAGGRAVDVDPLMTHVTADVIFRTIFSVELGEAEAGAVYRAFGEYQSVSQRAHLLRMYRLPGFGLGRRAWRLGERVRAVFAPIVEARVAQGRSGERRDILDALLDARHPVSGAGFTSDELVDQLALIFLAGHETTATSLGWALYLLSECPEMQERLHGEIEAATGGGALEYEHVKALEGVRNLYREALRLYPPVGFLPRTSEVSMTMRDKRIAAGELMLVAPWLVHRNPGNWACPHAFAPDRFATPEGAEALKEAWIPFGKGERICIGAGFAQQEAALILAEVIRHFRLEYPAGRRRPEVVARLTLRPRDGFGLVLRAR</sequence>
<protein>
    <submittedName>
        <fullName evidence="9">Cytochrome P450</fullName>
    </submittedName>
</protein>
<organism evidence="9 10">
    <name type="scientific">Novosphingobium sediminicola</name>
    <dbReference type="NCBI Taxonomy" id="563162"/>
    <lineage>
        <taxon>Bacteria</taxon>
        <taxon>Pseudomonadati</taxon>
        <taxon>Pseudomonadota</taxon>
        <taxon>Alphaproteobacteria</taxon>
        <taxon>Sphingomonadales</taxon>
        <taxon>Sphingomonadaceae</taxon>
        <taxon>Novosphingobium</taxon>
    </lineage>
</organism>
<feature type="binding site" description="axial binding residue" evidence="7">
    <location>
        <position position="405"/>
    </location>
    <ligand>
        <name>heme</name>
        <dbReference type="ChEBI" id="CHEBI:30413"/>
    </ligand>
    <ligandPart>
        <name>Fe</name>
        <dbReference type="ChEBI" id="CHEBI:18248"/>
    </ligandPart>
</feature>
<dbReference type="EMBL" id="JACIDX010000005">
    <property type="protein sequence ID" value="MBB3954769.1"/>
    <property type="molecule type" value="Genomic_DNA"/>
</dbReference>
<evidence type="ECO:0000256" key="1">
    <source>
        <dbReference type="ARBA" id="ARBA00010617"/>
    </source>
</evidence>
<evidence type="ECO:0000256" key="3">
    <source>
        <dbReference type="ARBA" id="ARBA00022723"/>
    </source>
</evidence>
<dbReference type="SUPFAM" id="SSF48264">
    <property type="entry name" value="Cytochrome P450"/>
    <property type="match status" value="1"/>
</dbReference>
<dbReference type="InterPro" id="IPR017972">
    <property type="entry name" value="Cyt_P450_CS"/>
</dbReference>
<dbReference type="PRINTS" id="PR00465">
    <property type="entry name" value="EP450IV"/>
</dbReference>
<dbReference type="PANTHER" id="PTHR24291:SF50">
    <property type="entry name" value="BIFUNCTIONAL ALBAFLAVENONE MONOOXYGENASE_TERPENE SYNTHASE"/>
    <property type="match status" value="1"/>
</dbReference>
<dbReference type="GO" id="GO:0020037">
    <property type="term" value="F:heme binding"/>
    <property type="evidence" value="ECO:0007669"/>
    <property type="project" value="InterPro"/>
</dbReference>
<dbReference type="AlphaFoldDB" id="A0A7W6CHK8"/>
<dbReference type="Proteomes" id="UP000548867">
    <property type="component" value="Unassembled WGS sequence"/>
</dbReference>
<dbReference type="InterPro" id="IPR001128">
    <property type="entry name" value="Cyt_P450"/>
</dbReference>
<keyword evidence="3 7" id="KW-0479">Metal-binding</keyword>
<dbReference type="PRINTS" id="PR00385">
    <property type="entry name" value="P450"/>
</dbReference>
<comment type="caution">
    <text evidence="9">The sequence shown here is derived from an EMBL/GenBank/DDBJ whole genome shotgun (WGS) entry which is preliminary data.</text>
</comment>
<keyword evidence="6 8" id="KW-0503">Monooxygenase</keyword>
<dbReference type="PANTHER" id="PTHR24291">
    <property type="entry name" value="CYTOCHROME P450 FAMILY 4"/>
    <property type="match status" value="1"/>
</dbReference>
<proteinExistence type="inferred from homology"/>
<dbReference type="InterPro" id="IPR036396">
    <property type="entry name" value="Cyt_P450_sf"/>
</dbReference>
<name>A0A7W6CHK8_9SPHN</name>
<dbReference type="GO" id="GO:0016705">
    <property type="term" value="F:oxidoreductase activity, acting on paired donors, with incorporation or reduction of molecular oxygen"/>
    <property type="evidence" value="ECO:0007669"/>
    <property type="project" value="InterPro"/>
</dbReference>
<dbReference type="GO" id="GO:0005506">
    <property type="term" value="F:iron ion binding"/>
    <property type="evidence" value="ECO:0007669"/>
    <property type="project" value="InterPro"/>
</dbReference>
<comment type="cofactor">
    <cofactor evidence="7">
        <name>heme</name>
        <dbReference type="ChEBI" id="CHEBI:30413"/>
    </cofactor>
</comment>
<dbReference type="Gene3D" id="1.10.630.10">
    <property type="entry name" value="Cytochrome P450"/>
    <property type="match status" value="1"/>
</dbReference>
<evidence type="ECO:0000313" key="10">
    <source>
        <dbReference type="Proteomes" id="UP000548867"/>
    </source>
</evidence>
<gene>
    <name evidence="9" type="ORF">GGR38_001708</name>
</gene>
<evidence type="ECO:0000256" key="7">
    <source>
        <dbReference type="PIRSR" id="PIRSR602403-1"/>
    </source>
</evidence>
<dbReference type="InterPro" id="IPR002403">
    <property type="entry name" value="Cyt_P450_E_grp-IV"/>
</dbReference>
<dbReference type="GO" id="GO:0004497">
    <property type="term" value="F:monooxygenase activity"/>
    <property type="evidence" value="ECO:0007669"/>
    <property type="project" value="UniProtKB-KW"/>
</dbReference>
<dbReference type="Pfam" id="PF00067">
    <property type="entry name" value="p450"/>
    <property type="match status" value="1"/>
</dbReference>
<evidence type="ECO:0000256" key="2">
    <source>
        <dbReference type="ARBA" id="ARBA00022617"/>
    </source>
</evidence>
<keyword evidence="5 7" id="KW-0408">Iron</keyword>
<dbReference type="RefSeq" id="WP_246404349.1">
    <property type="nucleotide sequence ID" value="NZ_JACIDX010000005.1"/>
</dbReference>
<comment type="similarity">
    <text evidence="1 8">Belongs to the cytochrome P450 family.</text>
</comment>
<evidence type="ECO:0000256" key="6">
    <source>
        <dbReference type="ARBA" id="ARBA00023033"/>
    </source>
</evidence>
<dbReference type="InterPro" id="IPR050196">
    <property type="entry name" value="Cytochrome_P450_Monoox"/>
</dbReference>
<keyword evidence="4 8" id="KW-0560">Oxidoreductase</keyword>
<evidence type="ECO:0000313" key="9">
    <source>
        <dbReference type="EMBL" id="MBB3954769.1"/>
    </source>
</evidence>
<dbReference type="PROSITE" id="PS00086">
    <property type="entry name" value="CYTOCHROME_P450"/>
    <property type="match status" value="1"/>
</dbReference>